<feature type="region of interest" description="Disordered" evidence="9">
    <location>
        <begin position="121"/>
        <end position="304"/>
    </location>
</feature>
<evidence type="ECO:0000256" key="3">
    <source>
        <dbReference type="ARBA" id="ARBA00022490"/>
    </source>
</evidence>
<evidence type="ECO:0000313" key="12">
    <source>
        <dbReference type="Proteomes" id="UP001140217"/>
    </source>
</evidence>
<feature type="coiled-coil region" evidence="8">
    <location>
        <begin position="1089"/>
        <end position="1147"/>
    </location>
</feature>
<feature type="compositionally biased region" description="Pro residues" evidence="9">
    <location>
        <begin position="258"/>
        <end position="267"/>
    </location>
</feature>
<dbReference type="InterPro" id="IPR022157">
    <property type="entry name" value="Dynactin"/>
</dbReference>
<dbReference type="SUPFAM" id="SSF74924">
    <property type="entry name" value="Cap-Gly domain"/>
    <property type="match status" value="1"/>
</dbReference>
<dbReference type="Proteomes" id="UP001140217">
    <property type="component" value="Unassembled WGS sequence"/>
</dbReference>
<feature type="coiled-coil region" evidence="8">
    <location>
        <begin position="308"/>
        <end position="620"/>
    </location>
</feature>
<dbReference type="EMBL" id="JANBUL010000067">
    <property type="protein sequence ID" value="KAJ2782637.1"/>
    <property type="molecule type" value="Genomic_DNA"/>
</dbReference>
<comment type="similarity">
    <text evidence="2">Belongs to the dynactin 150 kDa subunit family.</text>
</comment>
<evidence type="ECO:0000313" key="11">
    <source>
        <dbReference type="EMBL" id="KAJ2782637.1"/>
    </source>
</evidence>
<reference evidence="11" key="1">
    <citation type="submission" date="2022-07" db="EMBL/GenBank/DDBJ databases">
        <title>Phylogenomic reconstructions and comparative analyses of Kickxellomycotina fungi.</title>
        <authorList>
            <person name="Reynolds N.K."/>
            <person name="Stajich J.E."/>
            <person name="Barry K."/>
            <person name="Grigoriev I.V."/>
            <person name="Crous P."/>
            <person name="Smith M.E."/>
        </authorList>
    </citation>
    <scope>NUCLEOTIDE SEQUENCE</scope>
    <source>
        <strain evidence="11">NBRC 105414</strain>
    </source>
</reference>
<evidence type="ECO:0000256" key="7">
    <source>
        <dbReference type="ARBA" id="ARBA00023212"/>
    </source>
</evidence>
<keyword evidence="4" id="KW-0493">Microtubule</keyword>
<feature type="region of interest" description="Disordered" evidence="9">
    <location>
        <begin position="947"/>
        <end position="969"/>
    </location>
</feature>
<dbReference type="Pfam" id="PF12455">
    <property type="entry name" value="Dynactin"/>
    <property type="match status" value="1"/>
</dbReference>
<dbReference type="PANTHER" id="PTHR18916">
    <property type="entry name" value="DYNACTIN 1-RELATED MICROTUBULE-BINDING"/>
    <property type="match status" value="1"/>
</dbReference>
<protein>
    <recommendedName>
        <fullName evidence="10">CAP-Gly domain-containing protein</fullName>
    </recommendedName>
</protein>
<sequence>MSSSGSRRLSQAEQPAGDTRLRAPSVVGAGLGQAVEVQGSRGIVRFSGTTTFAPGRWYGVELDEPLGKNDGSVQGQRYFECAPGHGVFVRSSQIKVLAAAAAAAEPARSRATVHGAEIQARPPALAPPGGGSGADAARAARRATGLPGRIAPPSGLPPAGVAPRRLSGVQGLGPRRSTLSGGALSGGALSGGTPASTPASTRSASRQAAGDGAGSGTGTGTGATPSRPMSREQPPHSESPGQGGSPDGDVQPGTPAEDPSPPPPPPAADEGAGGSAPRTPYRPALSMDEPGAPDTPAGAPSAVPLRQYEELRLKYKFLEQKRSEDRQRLQEADKIRAEAEQALRVRDKLAAKVGAQQDEMRALKLKLKEALAEREELEAKYTEALDSMEILAVDREMAEEKAEAVAQEASALREQLDEASTSLGVYRQGGAAGSGSGPTSVEVAELQKQNERLKEALVRLRDVAAESEAALGQRIKQLEREAQAAHDLAEENSLLKEGQAEAELQIEDLKERLDDAQGSEEMIEDLTERNLNQSSRIEELERIVENLEALCEVNNEMEETRAEEEQGLRAEIERLNAVAGGKARRIDQLEEALADYQFNVKQYRELVATLQGDLQQLREREASQASEAATISSRTQEVLALNLQLRSSAVKAKAKAVDLELRRLDAEQAAEQLAMTEPFLPDHFSASEGEAIRSRLALKRLAAKSAILCKQLEQDEAAGAAVSDGFVAAADVRALLAQLSGAAALVAAFQAACGESEFLRLGSLLHDAQGMERRVDGLVALVRAEEFRAADALPEVRRLAAQAAALAESHVPHDAPPPVAAQRLSAMAARVAFGADVQLANLVYIEQLLAGGSSGAPDASDASDGAAPAAFSAADRQRIAREVLPAVASVVQHCKAYKPAALRLVRRAKDPAPPDRGALERVGRLVAMGSELCEYSARARTAVQAHCGMDGGSSSSSGGGGSERPEPNLGRLLRTLGDIAQDVFGAAGGDAAGAALGPALEATQRLAKELGGALAALSDDAEPLPPAAAAAAAAAVPPPWVRRAAQFKAGLVQSTDVERRTAALNEEIVSLARELKLRDQAIQEGGVRAAMLEKRADAMRRQAERADEMQRLLDGARAKEQTYEEAIESLQAEMDVLDAECRRLRQADAAAAAAAAAATRATEAAAAAAGPAVPTDLLGLRCKVAALQDTAAFLRRENAHLRARHLFRDELQRMADHPLPGAAPPPPPELGEAAREARAVAMEARRLAAAPRLVRLAPPAAGEPGAPAWRPLASRPHFELYRQQALAQTLQQRAQGVHERLRSIVLPRLAIGVS</sequence>
<dbReference type="PROSITE" id="PS00845">
    <property type="entry name" value="CAP_GLY_1"/>
    <property type="match status" value="1"/>
</dbReference>
<dbReference type="GO" id="GO:0005874">
    <property type="term" value="C:microtubule"/>
    <property type="evidence" value="ECO:0007669"/>
    <property type="project" value="UniProtKB-KW"/>
</dbReference>
<evidence type="ECO:0000259" key="10">
    <source>
        <dbReference type="PROSITE" id="PS50245"/>
    </source>
</evidence>
<accession>A0A9W8HIG4</accession>
<feature type="compositionally biased region" description="Gly residues" evidence="9">
    <location>
        <begin position="211"/>
        <end position="221"/>
    </location>
</feature>
<keyword evidence="5" id="KW-0243">Dynein</keyword>
<feature type="compositionally biased region" description="Low complexity" evidence="9">
    <location>
        <begin position="191"/>
        <end position="210"/>
    </location>
</feature>
<feature type="compositionally biased region" description="Low complexity" evidence="9">
    <location>
        <begin position="134"/>
        <end position="149"/>
    </location>
</feature>
<dbReference type="InterPro" id="IPR000938">
    <property type="entry name" value="CAP-Gly_domain"/>
</dbReference>
<dbReference type="OrthoDB" id="2130750at2759"/>
<dbReference type="GO" id="GO:0030286">
    <property type="term" value="C:dynein complex"/>
    <property type="evidence" value="ECO:0007669"/>
    <property type="project" value="UniProtKB-KW"/>
</dbReference>
<keyword evidence="6 8" id="KW-0175">Coiled coil</keyword>
<keyword evidence="3" id="KW-0963">Cytoplasm</keyword>
<evidence type="ECO:0000256" key="8">
    <source>
        <dbReference type="SAM" id="Coils"/>
    </source>
</evidence>
<dbReference type="Gene3D" id="2.30.30.190">
    <property type="entry name" value="CAP Gly-rich-like domain"/>
    <property type="match status" value="1"/>
</dbReference>
<keyword evidence="12" id="KW-1185">Reference proteome</keyword>
<evidence type="ECO:0000256" key="6">
    <source>
        <dbReference type="ARBA" id="ARBA00023054"/>
    </source>
</evidence>
<dbReference type="Pfam" id="PF01302">
    <property type="entry name" value="CAP_GLY"/>
    <property type="match status" value="1"/>
</dbReference>
<evidence type="ECO:0000256" key="1">
    <source>
        <dbReference type="ARBA" id="ARBA00004245"/>
    </source>
</evidence>
<comment type="caution">
    <text evidence="11">The sequence shown here is derived from an EMBL/GenBank/DDBJ whole genome shotgun (WGS) entry which is preliminary data.</text>
</comment>
<evidence type="ECO:0000256" key="2">
    <source>
        <dbReference type="ARBA" id="ARBA00011010"/>
    </source>
</evidence>
<feature type="domain" description="CAP-Gly" evidence="10">
    <location>
        <begin position="48"/>
        <end position="90"/>
    </location>
</feature>
<evidence type="ECO:0000256" key="5">
    <source>
        <dbReference type="ARBA" id="ARBA00023017"/>
    </source>
</evidence>
<evidence type="ECO:0000256" key="4">
    <source>
        <dbReference type="ARBA" id="ARBA00022701"/>
    </source>
</evidence>
<dbReference type="SMART" id="SM01052">
    <property type="entry name" value="CAP_GLY"/>
    <property type="match status" value="1"/>
</dbReference>
<feature type="region of interest" description="Disordered" evidence="9">
    <location>
        <begin position="1"/>
        <end position="23"/>
    </location>
</feature>
<keyword evidence="7" id="KW-0206">Cytoskeleton</keyword>
<feature type="compositionally biased region" description="Polar residues" evidence="9">
    <location>
        <begin position="1"/>
        <end position="13"/>
    </location>
</feature>
<evidence type="ECO:0000256" key="9">
    <source>
        <dbReference type="SAM" id="MobiDB-lite"/>
    </source>
</evidence>
<proteinExistence type="inferred from homology"/>
<gene>
    <name evidence="11" type="ORF">H4R18_002157</name>
</gene>
<name>A0A9W8HIG4_9FUNG</name>
<comment type="subcellular location">
    <subcellularLocation>
        <location evidence="1">Cytoplasm</location>
        <location evidence="1">Cytoskeleton</location>
    </subcellularLocation>
</comment>
<dbReference type="InterPro" id="IPR036859">
    <property type="entry name" value="CAP-Gly_dom_sf"/>
</dbReference>
<dbReference type="PROSITE" id="PS50245">
    <property type="entry name" value="CAP_GLY_2"/>
    <property type="match status" value="1"/>
</dbReference>
<organism evidence="11 12">
    <name type="scientific">Coemansia javaensis</name>
    <dbReference type="NCBI Taxonomy" id="2761396"/>
    <lineage>
        <taxon>Eukaryota</taxon>
        <taxon>Fungi</taxon>
        <taxon>Fungi incertae sedis</taxon>
        <taxon>Zoopagomycota</taxon>
        <taxon>Kickxellomycotina</taxon>
        <taxon>Kickxellomycetes</taxon>
        <taxon>Kickxellales</taxon>
        <taxon>Kickxellaceae</taxon>
        <taxon>Coemansia</taxon>
    </lineage>
</organism>